<name>A0A3N4KQ99_9PEZI</name>
<evidence type="ECO:0000256" key="1">
    <source>
        <dbReference type="SAM" id="Coils"/>
    </source>
</evidence>
<organism evidence="2 3">
    <name type="scientific">Morchella conica CCBAS932</name>
    <dbReference type="NCBI Taxonomy" id="1392247"/>
    <lineage>
        <taxon>Eukaryota</taxon>
        <taxon>Fungi</taxon>
        <taxon>Dikarya</taxon>
        <taxon>Ascomycota</taxon>
        <taxon>Pezizomycotina</taxon>
        <taxon>Pezizomycetes</taxon>
        <taxon>Pezizales</taxon>
        <taxon>Morchellaceae</taxon>
        <taxon>Morchella</taxon>
    </lineage>
</organism>
<dbReference type="OrthoDB" id="10294290at2759"/>
<proteinExistence type="predicted"/>
<dbReference type="InParanoid" id="A0A3N4KQ99"/>
<protein>
    <submittedName>
        <fullName evidence="2">Uncharacterized protein</fullName>
    </submittedName>
</protein>
<sequence>MSPLEILQNELKTLQRKVVKCNEQRAKIRRLIYSKHLSPEAAALFKKGTIARQGAEEWAALKANEKTYTDGV</sequence>
<accession>A0A3N4KQ99</accession>
<dbReference type="AlphaFoldDB" id="A0A3N4KQ99"/>
<dbReference type="Proteomes" id="UP000277580">
    <property type="component" value="Unassembled WGS sequence"/>
</dbReference>
<evidence type="ECO:0000313" key="2">
    <source>
        <dbReference type="EMBL" id="RPB12773.1"/>
    </source>
</evidence>
<keyword evidence="3" id="KW-1185">Reference proteome</keyword>
<keyword evidence="1" id="KW-0175">Coiled coil</keyword>
<feature type="coiled-coil region" evidence="1">
    <location>
        <begin position="4"/>
        <end position="31"/>
    </location>
</feature>
<dbReference type="EMBL" id="ML119126">
    <property type="protein sequence ID" value="RPB12773.1"/>
    <property type="molecule type" value="Genomic_DNA"/>
</dbReference>
<evidence type="ECO:0000313" key="3">
    <source>
        <dbReference type="Proteomes" id="UP000277580"/>
    </source>
</evidence>
<gene>
    <name evidence="2" type="ORF">P167DRAFT_535494</name>
</gene>
<reference evidence="2 3" key="1">
    <citation type="journal article" date="2018" name="Nat. Ecol. Evol.">
        <title>Pezizomycetes genomes reveal the molecular basis of ectomycorrhizal truffle lifestyle.</title>
        <authorList>
            <person name="Murat C."/>
            <person name="Payen T."/>
            <person name="Noel B."/>
            <person name="Kuo A."/>
            <person name="Morin E."/>
            <person name="Chen J."/>
            <person name="Kohler A."/>
            <person name="Krizsan K."/>
            <person name="Balestrini R."/>
            <person name="Da Silva C."/>
            <person name="Montanini B."/>
            <person name="Hainaut M."/>
            <person name="Levati E."/>
            <person name="Barry K.W."/>
            <person name="Belfiori B."/>
            <person name="Cichocki N."/>
            <person name="Clum A."/>
            <person name="Dockter R.B."/>
            <person name="Fauchery L."/>
            <person name="Guy J."/>
            <person name="Iotti M."/>
            <person name="Le Tacon F."/>
            <person name="Lindquist E.A."/>
            <person name="Lipzen A."/>
            <person name="Malagnac F."/>
            <person name="Mello A."/>
            <person name="Molinier V."/>
            <person name="Miyauchi S."/>
            <person name="Poulain J."/>
            <person name="Riccioni C."/>
            <person name="Rubini A."/>
            <person name="Sitrit Y."/>
            <person name="Splivallo R."/>
            <person name="Traeger S."/>
            <person name="Wang M."/>
            <person name="Zifcakova L."/>
            <person name="Wipf D."/>
            <person name="Zambonelli A."/>
            <person name="Paolocci F."/>
            <person name="Nowrousian M."/>
            <person name="Ottonello S."/>
            <person name="Baldrian P."/>
            <person name="Spatafora J.W."/>
            <person name="Henrissat B."/>
            <person name="Nagy L.G."/>
            <person name="Aury J.M."/>
            <person name="Wincker P."/>
            <person name="Grigoriev I.V."/>
            <person name="Bonfante P."/>
            <person name="Martin F.M."/>
        </authorList>
    </citation>
    <scope>NUCLEOTIDE SEQUENCE [LARGE SCALE GENOMIC DNA]</scope>
    <source>
        <strain evidence="2 3">CCBAS932</strain>
    </source>
</reference>